<reference evidence="2" key="1">
    <citation type="journal article" date="2019" name="Int. J. Syst. Evol. Microbiol.">
        <title>The Global Catalogue of Microorganisms (GCM) 10K type strain sequencing project: providing services to taxonomists for standard genome sequencing and annotation.</title>
        <authorList>
            <consortium name="The Broad Institute Genomics Platform"/>
            <consortium name="The Broad Institute Genome Sequencing Center for Infectious Disease"/>
            <person name="Wu L."/>
            <person name="Ma J."/>
        </authorList>
    </citation>
    <scope>NUCLEOTIDE SEQUENCE [LARGE SCALE GENOMIC DNA]</scope>
    <source>
        <strain evidence="2">JCM 31037</strain>
    </source>
</reference>
<accession>A0ABW3Y9K3</accession>
<dbReference type="RefSeq" id="WP_377568915.1">
    <property type="nucleotide sequence ID" value="NZ_JBHTMP010000009.1"/>
</dbReference>
<sequence length="448" mass="48600">MGGYKNHALAELIAESGRTRAAIARQVVHMGQTEHGVRFCYDYRSIGRWLQGAVPEPPAPDVLAMVFRRLLNRQITVQDLGFDHGDMTQRSLIFPTSPAISVDAATELWRATVERRRFLQGSTFASIFAVEAAIDWRDLPDSAPLTKTGGTLQVTTADVARLHQAYGEFARLDHLHGGGYALNWLQQYLDAEVTPLLRGRYTDPVGRDLFQAAATLTDMAGWMAMDAGSQGLAQRNYTQAAALARHAGDTAYSAYTIGNLATQALLVGQARTAVRLARTARNGGGRAVTATLAARILTTEARAHALGGDKHETYRALRLADQAMAQANPSDDPNWLGTFSPAHYAGSVMHALRDLGDYGAAERHAVAAMNLPSANIRTRALHAVLHASVLTGHGDLDGAVEIAAKARRAAHDLKSQRLNLRLRELHDRLAAHRGQRVVADYLEGSNTL</sequence>
<organism evidence="1 2">
    <name type="scientific">Micromonospora sonneratiae</name>
    <dbReference type="NCBI Taxonomy" id="1184706"/>
    <lineage>
        <taxon>Bacteria</taxon>
        <taxon>Bacillati</taxon>
        <taxon>Actinomycetota</taxon>
        <taxon>Actinomycetes</taxon>
        <taxon>Micromonosporales</taxon>
        <taxon>Micromonosporaceae</taxon>
        <taxon>Micromonospora</taxon>
    </lineage>
</organism>
<protein>
    <recommendedName>
        <fullName evidence="3">Transcriptional regulator</fullName>
    </recommendedName>
</protein>
<name>A0ABW3Y9K3_9ACTN</name>
<keyword evidence="2" id="KW-1185">Reference proteome</keyword>
<comment type="caution">
    <text evidence="1">The sequence shown here is derived from an EMBL/GenBank/DDBJ whole genome shotgun (WGS) entry which is preliminary data.</text>
</comment>
<dbReference type="EMBL" id="JBHTMP010000009">
    <property type="protein sequence ID" value="MFD1321102.1"/>
    <property type="molecule type" value="Genomic_DNA"/>
</dbReference>
<gene>
    <name evidence="1" type="ORF">ACFQ4H_08380</name>
</gene>
<proteinExistence type="predicted"/>
<evidence type="ECO:0008006" key="3">
    <source>
        <dbReference type="Google" id="ProtNLM"/>
    </source>
</evidence>
<evidence type="ECO:0000313" key="2">
    <source>
        <dbReference type="Proteomes" id="UP001597260"/>
    </source>
</evidence>
<dbReference type="Proteomes" id="UP001597260">
    <property type="component" value="Unassembled WGS sequence"/>
</dbReference>
<evidence type="ECO:0000313" key="1">
    <source>
        <dbReference type="EMBL" id="MFD1321102.1"/>
    </source>
</evidence>